<dbReference type="InterPro" id="IPR036910">
    <property type="entry name" value="HMG_box_dom_sf"/>
</dbReference>
<sequence length="237" mass="26453">MSQSSSSTHSIPASSTSWDLPAPSMMAPAHNDVHCSRQTKQNFIPVPSAQAINRRKQEQITEAGRATTARLISCSERTPIKTQTCASGIKKSPGSNSRKRAYSICSPSTEDDDPWLVQRNIPDPRRSERRSVQPEHYTASNEKDQSRQKKRQTQGSKTNQKTAITSSTPVRNTTPVENLADTGKKRKKVILARDKGLPPRPISAFFHFNVDYRNIIKEKSSAQGVPFKVVAKQLWKN</sequence>
<keyword evidence="2" id="KW-1185">Reference proteome</keyword>
<evidence type="ECO:0000256" key="1">
    <source>
        <dbReference type="SAM" id="MobiDB-lite"/>
    </source>
</evidence>
<feature type="compositionally biased region" description="Basic and acidic residues" evidence="1">
    <location>
        <begin position="122"/>
        <end position="133"/>
    </location>
</feature>
<dbReference type="WBParaSite" id="jg1123">
    <property type="protein sequence ID" value="jg1123"/>
    <property type="gene ID" value="jg1123"/>
</dbReference>
<feature type="region of interest" description="Disordered" evidence="1">
    <location>
        <begin position="85"/>
        <end position="181"/>
    </location>
</feature>
<reference evidence="3" key="1">
    <citation type="submission" date="2022-11" db="UniProtKB">
        <authorList>
            <consortium name="WormBaseParasite"/>
        </authorList>
    </citation>
    <scope>IDENTIFICATION</scope>
</reference>
<dbReference type="SUPFAM" id="SSF47095">
    <property type="entry name" value="HMG-box"/>
    <property type="match status" value="1"/>
</dbReference>
<feature type="compositionally biased region" description="Polar residues" evidence="1">
    <location>
        <begin position="153"/>
        <end position="176"/>
    </location>
</feature>
<protein>
    <submittedName>
        <fullName evidence="3">HMG box domain-containing protein</fullName>
    </submittedName>
</protein>
<name>A0A915CR29_9BILA</name>
<proteinExistence type="predicted"/>
<dbReference type="Proteomes" id="UP000887574">
    <property type="component" value="Unplaced"/>
</dbReference>
<feature type="region of interest" description="Disordered" evidence="1">
    <location>
        <begin position="44"/>
        <end position="65"/>
    </location>
</feature>
<dbReference type="AlphaFoldDB" id="A0A915CR29"/>
<accession>A0A915CR29</accession>
<feature type="compositionally biased region" description="Low complexity" evidence="1">
    <location>
        <begin position="1"/>
        <end position="17"/>
    </location>
</feature>
<feature type="region of interest" description="Disordered" evidence="1">
    <location>
        <begin position="1"/>
        <end position="31"/>
    </location>
</feature>
<evidence type="ECO:0000313" key="2">
    <source>
        <dbReference type="Proteomes" id="UP000887574"/>
    </source>
</evidence>
<organism evidence="2 3">
    <name type="scientific">Ditylenchus dipsaci</name>
    <dbReference type="NCBI Taxonomy" id="166011"/>
    <lineage>
        <taxon>Eukaryota</taxon>
        <taxon>Metazoa</taxon>
        <taxon>Ecdysozoa</taxon>
        <taxon>Nematoda</taxon>
        <taxon>Chromadorea</taxon>
        <taxon>Rhabditida</taxon>
        <taxon>Tylenchina</taxon>
        <taxon>Tylenchomorpha</taxon>
        <taxon>Sphaerularioidea</taxon>
        <taxon>Anguinidae</taxon>
        <taxon>Anguininae</taxon>
        <taxon>Ditylenchus</taxon>
    </lineage>
</organism>
<evidence type="ECO:0000313" key="3">
    <source>
        <dbReference type="WBParaSite" id="jg1123"/>
    </source>
</evidence>